<dbReference type="Proteomes" id="UP000287224">
    <property type="component" value="Unassembled WGS sequence"/>
</dbReference>
<keyword evidence="2" id="KW-1185">Reference proteome</keyword>
<reference evidence="2" key="1">
    <citation type="submission" date="2018-12" db="EMBL/GenBank/DDBJ databases">
        <title>Tengunoibacter tsumagoiensis gen. nov., sp. nov., Dictyobacter kobayashii sp. nov., D. alpinus sp. nov., and D. joshuensis sp. nov. and description of Dictyobacteraceae fam. nov. within the order Ktedonobacterales isolated from Tengu-no-mugimeshi.</title>
        <authorList>
            <person name="Wang C.M."/>
            <person name="Zheng Y."/>
            <person name="Sakai Y."/>
            <person name="Toyoda A."/>
            <person name="Minakuchi Y."/>
            <person name="Abe K."/>
            <person name="Yokota A."/>
            <person name="Yabe S."/>
        </authorList>
    </citation>
    <scope>NUCLEOTIDE SEQUENCE [LARGE SCALE GENOMIC DNA]</scope>
    <source>
        <strain evidence="2">S-27</strain>
    </source>
</reference>
<organism evidence="1 2">
    <name type="scientific">Dictyobacter aurantiacus</name>
    <dbReference type="NCBI Taxonomy" id="1936993"/>
    <lineage>
        <taxon>Bacteria</taxon>
        <taxon>Bacillati</taxon>
        <taxon>Chloroflexota</taxon>
        <taxon>Ktedonobacteria</taxon>
        <taxon>Ktedonobacterales</taxon>
        <taxon>Dictyobacteraceae</taxon>
        <taxon>Dictyobacter</taxon>
    </lineage>
</organism>
<dbReference type="RefSeq" id="WP_126597758.1">
    <property type="nucleotide sequence ID" value="NZ_BIFQ01000001.1"/>
</dbReference>
<evidence type="ECO:0000313" key="2">
    <source>
        <dbReference type="Proteomes" id="UP000287224"/>
    </source>
</evidence>
<comment type="caution">
    <text evidence="1">The sequence shown here is derived from an EMBL/GenBank/DDBJ whole genome shotgun (WGS) entry which is preliminary data.</text>
</comment>
<evidence type="ECO:0000313" key="1">
    <source>
        <dbReference type="EMBL" id="GCE06868.1"/>
    </source>
</evidence>
<protein>
    <submittedName>
        <fullName evidence="1">Uncharacterized protein</fullName>
    </submittedName>
</protein>
<name>A0A401ZJ60_9CHLR</name>
<proteinExistence type="predicted"/>
<dbReference type="EMBL" id="BIFQ01000001">
    <property type="protein sequence ID" value="GCE06868.1"/>
    <property type="molecule type" value="Genomic_DNA"/>
</dbReference>
<accession>A0A401ZJ60</accession>
<dbReference type="AlphaFoldDB" id="A0A401ZJ60"/>
<gene>
    <name evidence="1" type="ORF">KDAU_41970</name>
</gene>
<sequence length="75" mass="8901">MMTLDELPQLLKRLDQNAEQVSGRVYRQALVLLKPYGLTVYYDERLRTHVVILREKFLFANTDFDINSDDRDNLL</sequence>